<evidence type="ECO:0000313" key="2">
    <source>
        <dbReference type="EMBL" id="SCL66512.1"/>
    </source>
</evidence>
<reference evidence="3" key="1">
    <citation type="submission" date="2016-06" db="EMBL/GenBank/DDBJ databases">
        <authorList>
            <person name="Varghese N."/>
            <person name="Submissions Spin"/>
        </authorList>
    </citation>
    <scope>NUCLEOTIDE SEQUENCE [LARGE SCALE GENOMIC DNA]</scope>
    <source>
        <strain evidence="3">DSM 44151</strain>
    </source>
</reference>
<dbReference type="EMBL" id="FMIB01000002">
    <property type="protein sequence ID" value="SCL66512.1"/>
    <property type="molecule type" value="Genomic_DNA"/>
</dbReference>
<protein>
    <recommendedName>
        <fullName evidence="4">Spore-associated protein A</fullName>
    </recommendedName>
</protein>
<keyword evidence="3" id="KW-1185">Reference proteome</keyword>
<evidence type="ECO:0000313" key="3">
    <source>
        <dbReference type="Proteomes" id="UP000198605"/>
    </source>
</evidence>
<organism evidence="2 3">
    <name type="scientific">Micromonospora chersina</name>
    <dbReference type="NCBI Taxonomy" id="47854"/>
    <lineage>
        <taxon>Bacteria</taxon>
        <taxon>Bacillati</taxon>
        <taxon>Actinomycetota</taxon>
        <taxon>Actinomycetes</taxon>
        <taxon>Micromonosporales</taxon>
        <taxon>Micromonosporaceae</taxon>
        <taxon>Micromonospora</taxon>
    </lineage>
</organism>
<dbReference type="AlphaFoldDB" id="A0A1C6VJR7"/>
<feature type="chain" id="PRO_5008748765" description="Spore-associated protein A" evidence="1">
    <location>
        <begin position="31"/>
        <end position="157"/>
    </location>
</feature>
<gene>
    <name evidence="2" type="ORF">GA0070603_4219</name>
</gene>
<proteinExistence type="predicted"/>
<feature type="signal peptide" evidence="1">
    <location>
        <begin position="1"/>
        <end position="30"/>
    </location>
</feature>
<dbReference type="STRING" id="47854.GA0070603_4219"/>
<dbReference type="Proteomes" id="UP000198605">
    <property type="component" value="Unassembled WGS sequence"/>
</dbReference>
<accession>A0A1C6VJR7</accession>
<evidence type="ECO:0008006" key="4">
    <source>
        <dbReference type="Google" id="ProtNLM"/>
    </source>
</evidence>
<keyword evidence="1" id="KW-0732">Signal</keyword>
<name>A0A1C6VJR7_9ACTN</name>
<evidence type="ECO:0000256" key="1">
    <source>
        <dbReference type="SAM" id="SignalP"/>
    </source>
</evidence>
<sequence>MQMQRLIRRIGIAAAVAAVLVGVAGTGAQAAAVNPYTPEALCGPGFVAVDQDPIHDTATGARLGTVHLLRNPLTGYGCTVTLKSAYVGTLTGTRVYLDPEWTAFGVDDGSRRYAAGPVHRYIGAGCAIWGGSMTDPAGAVHQHDRANPAIGGAVTCF</sequence>